<dbReference type="PANTHER" id="PTHR32444">
    <property type="entry name" value="BULB-TYPE LECTIN DOMAIN-CONTAINING PROTEIN"/>
    <property type="match status" value="1"/>
</dbReference>
<feature type="compositionally biased region" description="Basic residues" evidence="5">
    <location>
        <begin position="1"/>
        <end position="10"/>
    </location>
</feature>
<dbReference type="InterPro" id="IPR003609">
    <property type="entry name" value="Pan_app"/>
</dbReference>
<dbReference type="FunFam" id="3.30.200.20:FF:000924">
    <property type="entry name" value="Uncharacterized protein"/>
    <property type="match status" value="1"/>
</dbReference>
<evidence type="ECO:0000256" key="1">
    <source>
        <dbReference type="ARBA" id="ARBA00022553"/>
    </source>
</evidence>
<dbReference type="CDD" id="cd01098">
    <property type="entry name" value="PAN_AP_plant"/>
    <property type="match status" value="1"/>
</dbReference>
<name>A0AA88W998_9ASTE</name>
<dbReference type="Pfam" id="PF07714">
    <property type="entry name" value="PK_Tyr_Ser-Thr"/>
    <property type="match status" value="1"/>
</dbReference>
<reference evidence="8" key="1">
    <citation type="submission" date="2022-12" db="EMBL/GenBank/DDBJ databases">
        <title>Draft genome assemblies for two species of Escallonia (Escalloniales).</title>
        <authorList>
            <person name="Chanderbali A."/>
            <person name="Dervinis C."/>
            <person name="Anghel I."/>
            <person name="Soltis D."/>
            <person name="Soltis P."/>
            <person name="Zapata F."/>
        </authorList>
    </citation>
    <scope>NUCLEOTIDE SEQUENCE</scope>
    <source>
        <strain evidence="8">UCBG64.0493</strain>
        <tissue evidence="8">Leaf</tissue>
    </source>
</reference>
<keyword evidence="9" id="KW-1185">Reference proteome</keyword>
<accession>A0AA88W998</accession>
<dbReference type="SMART" id="SM00473">
    <property type="entry name" value="PAN_AP"/>
    <property type="match status" value="1"/>
</dbReference>
<dbReference type="InterPro" id="IPR000719">
    <property type="entry name" value="Prot_kinase_dom"/>
</dbReference>
<evidence type="ECO:0000256" key="4">
    <source>
        <dbReference type="ARBA" id="ARBA00023170"/>
    </source>
</evidence>
<dbReference type="Pfam" id="PF00954">
    <property type="entry name" value="S_locus_glycop"/>
    <property type="match status" value="1"/>
</dbReference>
<dbReference type="InterPro" id="IPR000858">
    <property type="entry name" value="S_locus_glycoprot_dom"/>
</dbReference>
<sequence length="322" mass="36698">MDRSIKSRRKSMGEILKSHPSTCNSSDPQKSEPSKHRGEYSITRMKPAILPWLFVNAKEVYYTFELRNSSVVSRFALNQSGVAQRWTWVDKTHGWSLYLTAPTDNCDTYKLCGAYGSCNIGNSPQCECLDKFVPISSDDWPRTDWSKGCGRKVPLNCRNGDRFLKYSHLKLPDTRHSRFNVSMKLKECETLCSKNCSCMAYANLDIAEGGSGCLFWFDDLIDIREFSEGGQDLYVRMASSEEQGQEIAVKRLSKTSRQGLDEFMTEVVCIAKLQHRNLVKLLGYCIEGEEKMLIYEYMPNKSLNSFIFGLPLSKSLSTVFFS</sequence>
<organism evidence="8 9">
    <name type="scientific">Escallonia herrerae</name>
    <dbReference type="NCBI Taxonomy" id="1293975"/>
    <lineage>
        <taxon>Eukaryota</taxon>
        <taxon>Viridiplantae</taxon>
        <taxon>Streptophyta</taxon>
        <taxon>Embryophyta</taxon>
        <taxon>Tracheophyta</taxon>
        <taxon>Spermatophyta</taxon>
        <taxon>Magnoliopsida</taxon>
        <taxon>eudicotyledons</taxon>
        <taxon>Gunneridae</taxon>
        <taxon>Pentapetalae</taxon>
        <taxon>asterids</taxon>
        <taxon>campanulids</taxon>
        <taxon>Escalloniales</taxon>
        <taxon>Escalloniaceae</taxon>
        <taxon>Escallonia</taxon>
    </lineage>
</organism>
<feature type="domain" description="Apple" evidence="7">
    <location>
        <begin position="157"/>
        <end position="238"/>
    </location>
</feature>
<dbReference type="SUPFAM" id="SSF56112">
    <property type="entry name" value="Protein kinase-like (PK-like)"/>
    <property type="match status" value="1"/>
</dbReference>
<dbReference type="PROSITE" id="PS50948">
    <property type="entry name" value="PAN"/>
    <property type="match status" value="1"/>
</dbReference>
<evidence type="ECO:0000313" key="9">
    <source>
        <dbReference type="Proteomes" id="UP001188597"/>
    </source>
</evidence>
<keyword evidence="4" id="KW-0675">Receptor</keyword>
<evidence type="ECO:0000256" key="5">
    <source>
        <dbReference type="SAM" id="MobiDB-lite"/>
    </source>
</evidence>
<dbReference type="InterPro" id="IPR011009">
    <property type="entry name" value="Kinase-like_dom_sf"/>
</dbReference>
<proteinExistence type="predicted"/>
<evidence type="ECO:0000259" key="6">
    <source>
        <dbReference type="PROSITE" id="PS50011"/>
    </source>
</evidence>
<feature type="compositionally biased region" description="Polar residues" evidence="5">
    <location>
        <begin position="19"/>
        <end position="28"/>
    </location>
</feature>
<dbReference type="Gene3D" id="3.30.200.20">
    <property type="entry name" value="Phosphorylase Kinase, domain 1"/>
    <property type="match status" value="1"/>
</dbReference>
<dbReference type="Pfam" id="PF08276">
    <property type="entry name" value="PAN_2"/>
    <property type="match status" value="1"/>
</dbReference>
<evidence type="ECO:0000259" key="7">
    <source>
        <dbReference type="PROSITE" id="PS50948"/>
    </source>
</evidence>
<keyword evidence="3" id="KW-1015">Disulfide bond</keyword>
<dbReference type="Proteomes" id="UP001188597">
    <property type="component" value="Unassembled WGS sequence"/>
</dbReference>
<dbReference type="PANTHER" id="PTHR32444:SF183">
    <property type="entry name" value="APPLE DOMAIN-CONTAINING PROTEIN"/>
    <property type="match status" value="1"/>
</dbReference>
<keyword evidence="1" id="KW-0597">Phosphoprotein</keyword>
<gene>
    <name evidence="8" type="ORF">RJ639_045663</name>
</gene>
<feature type="compositionally biased region" description="Basic and acidic residues" evidence="5">
    <location>
        <begin position="29"/>
        <end position="39"/>
    </location>
</feature>
<protein>
    <submittedName>
        <fullName evidence="8">Uncharacterized protein</fullName>
    </submittedName>
</protein>
<dbReference type="GO" id="GO:0004672">
    <property type="term" value="F:protein kinase activity"/>
    <property type="evidence" value="ECO:0007669"/>
    <property type="project" value="InterPro"/>
</dbReference>
<evidence type="ECO:0000313" key="8">
    <source>
        <dbReference type="EMBL" id="KAK3021968.1"/>
    </source>
</evidence>
<dbReference type="GO" id="GO:0048544">
    <property type="term" value="P:recognition of pollen"/>
    <property type="evidence" value="ECO:0007669"/>
    <property type="project" value="InterPro"/>
</dbReference>
<evidence type="ECO:0000256" key="3">
    <source>
        <dbReference type="ARBA" id="ARBA00023157"/>
    </source>
</evidence>
<keyword evidence="2" id="KW-0732">Signal</keyword>
<dbReference type="AlphaFoldDB" id="A0AA88W998"/>
<evidence type="ECO:0000256" key="2">
    <source>
        <dbReference type="ARBA" id="ARBA00022729"/>
    </source>
</evidence>
<feature type="domain" description="Protein kinase" evidence="6">
    <location>
        <begin position="220"/>
        <end position="322"/>
    </location>
</feature>
<dbReference type="PROSITE" id="PS50011">
    <property type="entry name" value="PROTEIN_KINASE_DOM"/>
    <property type="match status" value="1"/>
</dbReference>
<comment type="caution">
    <text evidence="8">The sequence shown here is derived from an EMBL/GenBank/DDBJ whole genome shotgun (WGS) entry which is preliminary data.</text>
</comment>
<dbReference type="Gene3D" id="3.50.4.10">
    <property type="entry name" value="Hepatocyte Growth Factor"/>
    <property type="match status" value="1"/>
</dbReference>
<dbReference type="GO" id="GO:0005524">
    <property type="term" value="F:ATP binding"/>
    <property type="evidence" value="ECO:0007669"/>
    <property type="project" value="InterPro"/>
</dbReference>
<dbReference type="EMBL" id="JAVXUP010000734">
    <property type="protein sequence ID" value="KAK3021968.1"/>
    <property type="molecule type" value="Genomic_DNA"/>
</dbReference>
<dbReference type="InterPro" id="IPR001245">
    <property type="entry name" value="Ser-Thr/Tyr_kinase_cat_dom"/>
</dbReference>
<feature type="region of interest" description="Disordered" evidence="5">
    <location>
        <begin position="1"/>
        <end position="39"/>
    </location>
</feature>
<dbReference type="FunFam" id="3.50.4.10:FF:000002">
    <property type="entry name" value="G-type lectin S-receptor-like serine/threonine-protein kinase"/>
    <property type="match status" value="1"/>
</dbReference>